<protein>
    <recommendedName>
        <fullName evidence="4 10">Glutamine--fructose-6-phosphate aminotransferase [isomerizing]</fullName>
        <ecNumber evidence="3 10">2.6.1.16</ecNumber>
    </recommendedName>
    <alternativeName>
        <fullName evidence="10">D-fructose-6-phosphate amidotransferase</fullName>
    </alternativeName>
    <alternativeName>
        <fullName evidence="10">GFAT</fullName>
    </alternativeName>
    <alternativeName>
        <fullName evidence="10">Glucosamine-6-phosphate synthase</fullName>
    </alternativeName>
    <alternativeName>
        <fullName evidence="10">Hexosephosphate aminotransferase</fullName>
    </alternativeName>
    <alternativeName>
        <fullName evidence="10">L-glutamine--D-fructose-6-phosphate amidotransferase</fullName>
    </alternativeName>
</protein>
<comment type="function">
    <text evidence="10">Catalyzes the first step in hexosamine metabolism, converting fructose-6P into glucosamine-6P using glutamine as a nitrogen source.</text>
</comment>
<feature type="active site" description="For Fru-6P isomerization activity" evidence="10">
    <location>
        <position position="590"/>
    </location>
</feature>
<dbReference type="Pfam" id="PF13522">
    <property type="entry name" value="GATase_6"/>
    <property type="match status" value="1"/>
</dbReference>
<reference evidence="13 14" key="1">
    <citation type="journal article" date="2015" name="Nature">
        <title>rRNA introns, odd ribosomes, and small enigmatic genomes across a large radiation of phyla.</title>
        <authorList>
            <person name="Brown C.T."/>
            <person name="Hug L.A."/>
            <person name="Thomas B.C."/>
            <person name="Sharon I."/>
            <person name="Castelle C.J."/>
            <person name="Singh A."/>
            <person name="Wilkins M.J."/>
            <person name="Williams K.H."/>
            <person name="Banfield J.F."/>
        </authorList>
    </citation>
    <scope>NUCLEOTIDE SEQUENCE [LARGE SCALE GENOMIC DNA]</scope>
</reference>
<dbReference type="GO" id="GO:0004360">
    <property type="term" value="F:glutamine-fructose-6-phosphate transaminase (isomerizing) activity"/>
    <property type="evidence" value="ECO:0007669"/>
    <property type="project" value="UniProtKB-UniRule"/>
</dbReference>
<evidence type="ECO:0000256" key="8">
    <source>
        <dbReference type="ARBA" id="ARBA00022737"/>
    </source>
</evidence>
<evidence type="ECO:0000256" key="7">
    <source>
        <dbReference type="ARBA" id="ARBA00022679"/>
    </source>
</evidence>
<dbReference type="InterPro" id="IPR001347">
    <property type="entry name" value="SIS_dom"/>
</dbReference>
<dbReference type="InterPro" id="IPR005855">
    <property type="entry name" value="GFAT"/>
</dbReference>
<comment type="subunit">
    <text evidence="10">Homodimer.</text>
</comment>
<dbReference type="EC" id="2.6.1.16" evidence="3 10"/>
<dbReference type="PROSITE" id="PS51278">
    <property type="entry name" value="GATASE_TYPE_2"/>
    <property type="match status" value="1"/>
</dbReference>
<evidence type="ECO:0000256" key="10">
    <source>
        <dbReference type="HAMAP-Rule" id="MF_00164"/>
    </source>
</evidence>
<dbReference type="GO" id="GO:0006002">
    <property type="term" value="P:fructose 6-phosphate metabolic process"/>
    <property type="evidence" value="ECO:0007669"/>
    <property type="project" value="TreeGrafter"/>
</dbReference>
<evidence type="ECO:0000259" key="12">
    <source>
        <dbReference type="PROSITE" id="PS51464"/>
    </source>
</evidence>
<dbReference type="PROSITE" id="PS51464">
    <property type="entry name" value="SIS"/>
    <property type="match status" value="2"/>
</dbReference>
<keyword evidence="5 10" id="KW-0963">Cytoplasm</keyword>
<dbReference type="AlphaFoldDB" id="A0A0G1T3W1"/>
<keyword evidence="8" id="KW-0677">Repeat</keyword>
<evidence type="ECO:0000256" key="3">
    <source>
        <dbReference type="ARBA" id="ARBA00012916"/>
    </source>
</evidence>
<evidence type="ECO:0000313" key="13">
    <source>
        <dbReference type="EMBL" id="KKU76437.1"/>
    </source>
</evidence>
<dbReference type="CDD" id="cd05008">
    <property type="entry name" value="SIS_GlmS_GlmD_1"/>
    <property type="match status" value="1"/>
</dbReference>
<dbReference type="HAMAP" id="MF_00164">
    <property type="entry name" value="GlmS"/>
    <property type="match status" value="1"/>
</dbReference>
<feature type="domain" description="SIS" evidence="12">
    <location>
        <begin position="444"/>
        <end position="585"/>
    </location>
</feature>
<evidence type="ECO:0000256" key="6">
    <source>
        <dbReference type="ARBA" id="ARBA00022576"/>
    </source>
</evidence>
<dbReference type="Proteomes" id="UP000034682">
    <property type="component" value="Unassembled WGS sequence"/>
</dbReference>
<evidence type="ECO:0000256" key="5">
    <source>
        <dbReference type="ARBA" id="ARBA00022490"/>
    </source>
</evidence>
<feature type="active site" description="Nucleophile; for GATase activity" evidence="10">
    <location>
        <position position="2"/>
    </location>
</feature>
<accession>A0A0G1T3W1</accession>
<organism evidence="13 14">
    <name type="scientific">Candidatus Giovannonibacteria bacterium GW2011_GWB1_47_6b</name>
    <dbReference type="NCBI Taxonomy" id="1618655"/>
    <lineage>
        <taxon>Bacteria</taxon>
        <taxon>Candidatus Giovannoniibacteriota</taxon>
    </lineage>
</organism>
<dbReference type="InterPro" id="IPR035490">
    <property type="entry name" value="GlmS/FrlB_SIS"/>
</dbReference>
<evidence type="ECO:0000256" key="4">
    <source>
        <dbReference type="ARBA" id="ARBA00016090"/>
    </source>
</evidence>
<dbReference type="PANTHER" id="PTHR10937:SF0">
    <property type="entry name" value="GLUTAMINE--FRUCTOSE-6-PHOSPHATE TRANSAMINASE (ISOMERIZING)"/>
    <property type="match status" value="1"/>
</dbReference>
<feature type="domain" description="Glutamine amidotransferase type-2" evidence="11">
    <location>
        <begin position="2"/>
        <end position="212"/>
    </location>
</feature>
<keyword evidence="9" id="KW-0315">Glutamine amidotransferase</keyword>
<dbReference type="Gene3D" id="3.60.20.10">
    <property type="entry name" value="Glutamine Phosphoribosylpyrophosphate, subunit 1, domain 1"/>
    <property type="match status" value="1"/>
</dbReference>
<dbReference type="InterPro" id="IPR046348">
    <property type="entry name" value="SIS_dom_sf"/>
</dbReference>
<dbReference type="PANTHER" id="PTHR10937">
    <property type="entry name" value="GLUCOSAMINE--FRUCTOSE-6-PHOSPHATE AMINOTRANSFERASE, ISOMERIZING"/>
    <property type="match status" value="1"/>
</dbReference>
<evidence type="ECO:0000313" key="14">
    <source>
        <dbReference type="Proteomes" id="UP000034682"/>
    </source>
</evidence>
<sequence length="595" mass="65138">MCGISGYIGKKEGLQIVLGNLRKLEYRGYDSAGVAFFNLGANAEIIKTVGKLDNLERALRGKRSLSATAAIGHTRWATHGAPNQVNAHPHSDCRGEIFLVHNGIIENYQDLKSELIGKKHRFRSQTDTEVLTHLVEEYGFEWALKKIVGAYAIALINKKEPQKLYIARLGSPLVVGVGEKEYYIASDPTALAGLVKKVIYLKDGQRGVLSLGGLEIGPARPKIEKLDIDPEQAQKGHFPHFMLKEIFEGPEVLRSALRGRLSADKGTVKLGGLEGVTDKLKNIKKLEILACGTSYYSGLAGELLFEELTNLPTEVMLASEYRYAKHPIKKGTAALLISQSGETADTLAALRKANHQKNLTLGIVNAVGSSIARETVAGVYNHAGPEIGVASTKAFLSQLGVLALMALYLSPKKTAAHREIMRELAILPEKIKMVLAQSGKIKQLAKKYLKYKNFLYLGRGYNYPTALEGALKIKEIAYVHAEGYAGGEMKHGPIALIDRDFPTVALATQNRVYEKMLSNLEEIKARSGPILAIATVGDKKIARLANDVFYVPKTVEVLEPILNIVPLQLFAYHFGTLCGYDVDKPRNLAKSVTVE</sequence>
<dbReference type="SUPFAM" id="SSF53697">
    <property type="entry name" value="SIS domain"/>
    <property type="match status" value="1"/>
</dbReference>
<dbReference type="CDD" id="cd00714">
    <property type="entry name" value="GFAT"/>
    <property type="match status" value="1"/>
</dbReference>
<dbReference type="NCBIfam" id="NF001484">
    <property type="entry name" value="PRK00331.1"/>
    <property type="match status" value="1"/>
</dbReference>
<dbReference type="PATRIC" id="fig|1618655.3.peg.441"/>
<dbReference type="GO" id="GO:0006487">
    <property type="term" value="P:protein N-linked glycosylation"/>
    <property type="evidence" value="ECO:0007669"/>
    <property type="project" value="TreeGrafter"/>
</dbReference>
<keyword evidence="6 10" id="KW-0032">Aminotransferase</keyword>
<dbReference type="GO" id="GO:0097367">
    <property type="term" value="F:carbohydrate derivative binding"/>
    <property type="evidence" value="ECO:0007669"/>
    <property type="project" value="InterPro"/>
</dbReference>
<dbReference type="GO" id="GO:0005975">
    <property type="term" value="P:carbohydrate metabolic process"/>
    <property type="evidence" value="ECO:0007669"/>
    <property type="project" value="UniProtKB-UniRule"/>
</dbReference>
<evidence type="ECO:0000256" key="1">
    <source>
        <dbReference type="ARBA" id="ARBA00001031"/>
    </source>
</evidence>
<name>A0A0G1T3W1_9BACT</name>
<proteinExistence type="inferred from homology"/>
<dbReference type="NCBIfam" id="TIGR01135">
    <property type="entry name" value="glmS"/>
    <property type="match status" value="1"/>
</dbReference>
<dbReference type="InterPro" id="IPR029055">
    <property type="entry name" value="Ntn_hydrolases_N"/>
</dbReference>
<dbReference type="FunFam" id="3.60.20.10:FF:000006">
    <property type="entry name" value="Glutamine--fructose-6-phosphate aminotransferase [isomerizing]"/>
    <property type="match status" value="1"/>
</dbReference>
<evidence type="ECO:0000259" key="11">
    <source>
        <dbReference type="PROSITE" id="PS51278"/>
    </source>
</evidence>
<comment type="catalytic activity">
    <reaction evidence="1 10">
        <text>D-fructose 6-phosphate + L-glutamine = D-glucosamine 6-phosphate + L-glutamate</text>
        <dbReference type="Rhea" id="RHEA:13237"/>
        <dbReference type="ChEBI" id="CHEBI:29985"/>
        <dbReference type="ChEBI" id="CHEBI:58359"/>
        <dbReference type="ChEBI" id="CHEBI:58725"/>
        <dbReference type="ChEBI" id="CHEBI:61527"/>
        <dbReference type="EC" id="2.6.1.16"/>
    </reaction>
</comment>
<keyword evidence="7 10" id="KW-0808">Transferase</keyword>
<dbReference type="InterPro" id="IPR047084">
    <property type="entry name" value="GFAT_N"/>
</dbReference>
<comment type="subcellular location">
    <subcellularLocation>
        <location evidence="2 10">Cytoplasm</location>
    </subcellularLocation>
</comment>
<dbReference type="EMBL" id="LCOK01000021">
    <property type="protein sequence ID" value="KKU76437.1"/>
    <property type="molecule type" value="Genomic_DNA"/>
</dbReference>
<comment type="caution">
    <text evidence="13">The sequence shown here is derived from an EMBL/GenBank/DDBJ whole genome shotgun (WGS) entry which is preliminary data.</text>
</comment>
<dbReference type="SUPFAM" id="SSF56235">
    <property type="entry name" value="N-terminal nucleophile aminohydrolases (Ntn hydrolases)"/>
    <property type="match status" value="1"/>
</dbReference>
<feature type="initiator methionine" description="Removed" evidence="10">
    <location>
        <position position="1"/>
    </location>
</feature>
<dbReference type="InterPro" id="IPR035466">
    <property type="entry name" value="GlmS/AgaS_SIS"/>
</dbReference>
<evidence type="ECO:0000256" key="2">
    <source>
        <dbReference type="ARBA" id="ARBA00004496"/>
    </source>
</evidence>
<dbReference type="Gene3D" id="3.40.50.10490">
    <property type="entry name" value="Glucose-6-phosphate isomerase like protein, domain 1"/>
    <property type="match status" value="2"/>
</dbReference>
<gene>
    <name evidence="10" type="primary">glmS</name>
    <name evidence="13" type="ORF">UY02_C0021G0004</name>
</gene>
<dbReference type="FunFam" id="3.40.50.10490:FF:000001">
    <property type="entry name" value="Glutamine--fructose-6-phosphate aminotransferase [isomerizing]"/>
    <property type="match status" value="1"/>
</dbReference>
<feature type="domain" description="SIS" evidence="12">
    <location>
        <begin position="276"/>
        <end position="420"/>
    </location>
</feature>
<evidence type="ECO:0000256" key="9">
    <source>
        <dbReference type="ARBA" id="ARBA00022962"/>
    </source>
</evidence>
<dbReference type="GO" id="GO:0005829">
    <property type="term" value="C:cytosol"/>
    <property type="evidence" value="ECO:0007669"/>
    <property type="project" value="TreeGrafter"/>
</dbReference>
<dbReference type="CDD" id="cd05009">
    <property type="entry name" value="SIS_GlmS_GlmD_2"/>
    <property type="match status" value="1"/>
</dbReference>
<dbReference type="GO" id="GO:0006047">
    <property type="term" value="P:UDP-N-acetylglucosamine metabolic process"/>
    <property type="evidence" value="ECO:0007669"/>
    <property type="project" value="TreeGrafter"/>
</dbReference>
<dbReference type="Pfam" id="PF01380">
    <property type="entry name" value="SIS"/>
    <property type="match status" value="2"/>
</dbReference>
<dbReference type="InterPro" id="IPR017932">
    <property type="entry name" value="GATase_2_dom"/>
</dbReference>